<evidence type="ECO:0008006" key="3">
    <source>
        <dbReference type="Google" id="ProtNLM"/>
    </source>
</evidence>
<evidence type="ECO:0000313" key="2">
    <source>
        <dbReference type="Proteomes" id="UP000094960"/>
    </source>
</evidence>
<keyword evidence="2" id="KW-1185">Reference proteome</keyword>
<name>A0A1D7YLB2_9ACTN</name>
<reference evidence="2" key="1">
    <citation type="submission" date="2016-09" db="EMBL/GenBank/DDBJ databases">
        <title>Streptomyces puniciscabiei strain:TW1S1 Genome sequencing and assembly.</title>
        <authorList>
            <person name="Kim M.-K."/>
            <person name="Kim S.B."/>
        </authorList>
    </citation>
    <scope>NUCLEOTIDE SEQUENCE [LARGE SCALE GENOMIC DNA]</scope>
    <source>
        <strain evidence="2">TW1S1</strain>
    </source>
</reference>
<dbReference type="KEGG" id="spun:BFF78_39505"/>
<dbReference type="Proteomes" id="UP000094960">
    <property type="component" value="Chromosome"/>
</dbReference>
<gene>
    <name evidence="1" type="ORF">BFF78_39505</name>
</gene>
<protein>
    <recommendedName>
        <fullName evidence="3">ABC transporter ATP-binding protein</fullName>
    </recommendedName>
</protein>
<evidence type="ECO:0000313" key="1">
    <source>
        <dbReference type="EMBL" id="AOR36341.1"/>
    </source>
</evidence>
<dbReference type="EMBL" id="CP017248">
    <property type="protein sequence ID" value="AOR36341.1"/>
    <property type="molecule type" value="Genomic_DNA"/>
</dbReference>
<organism evidence="1 2">
    <name type="scientific">Streptomyces fodineus</name>
    <dbReference type="NCBI Taxonomy" id="1904616"/>
    <lineage>
        <taxon>Bacteria</taxon>
        <taxon>Bacillati</taxon>
        <taxon>Actinomycetota</taxon>
        <taxon>Actinomycetes</taxon>
        <taxon>Kitasatosporales</taxon>
        <taxon>Streptomycetaceae</taxon>
        <taxon>Streptomyces</taxon>
    </lineage>
</organism>
<dbReference type="AlphaFoldDB" id="A0A1D7YLB2"/>
<proteinExistence type="predicted"/>
<sequence length="65" mass="7175">MHRGRIRALGSAAELRRDLAERRGADTLPTLEDVFRDVAGSGLDDHSAAGFRDVRSTRRTARRVG</sequence>
<accession>A0A1D7YLB2</accession>